<evidence type="ECO:0000256" key="14">
    <source>
        <dbReference type="SAM" id="Phobius"/>
    </source>
</evidence>
<sequence length="182" mass="18947">MLNLANILTLVRLACAAPIVLLILAGRYEVAFWVFMAAALSDAADGFVAKRFNGCTPVGAVLDPAADKILIVSLFLALLSVEALPLWLVVLAIVRELVLVGGTALLRYRLRDFRVEPLVVGKLTTLVQLSLAGFVLGQLGGIAEVGAALAVLVPLTAVITVVSAIAYVGAGLRLSACARTSP</sequence>
<comment type="caution">
    <text evidence="15">The sequence shown here is derived from an EMBL/GenBank/DDBJ whole genome shotgun (WGS) entry which is preliminary data.</text>
</comment>
<comment type="subcellular location">
    <subcellularLocation>
        <location evidence="1">Membrane</location>
        <topology evidence="1">Multi-pass membrane protein</topology>
    </subcellularLocation>
</comment>
<evidence type="ECO:0000313" key="15">
    <source>
        <dbReference type="EMBL" id="MDF1585699.1"/>
    </source>
</evidence>
<dbReference type="Proteomes" id="UP001301140">
    <property type="component" value="Unassembled WGS sequence"/>
</dbReference>
<feature type="transmembrane region" description="Helical" evidence="14">
    <location>
        <begin position="7"/>
        <end position="24"/>
    </location>
</feature>
<dbReference type="PANTHER" id="PTHR14269">
    <property type="entry name" value="CDP-DIACYLGLYCEROL--GLYCEROL-3-PHOSPHATE 3-PHOSPHATIDYLTRANSFERASE-RELATED"/>
    <property type="match status" value="1"/>
</dbReference>
<dbReference type="RefSeq" id="WP_327788115.1">
    <property type="nucleotide sequence ID" value="NZ_JARGEQ010000040.1"/>
</dbReference>
<reference evidence="15 16" key="1">
    <citation type="submission" date="2023-03" db="EMBL/GenBank/DDBJ databases">
        <title>YIM 152171 draft genome.</title>
        <authorList>
            <person name="Yang Z."/>
        </authorList>
    </citation>
    <scope>NUCLEOTIDE SEQUENCE [LARGE SCALE GENOMIC DNA]</scope>
    <source>
        <strain evidence="15 16">YIM 152171</strain>
    </source>
</reference>
<accession>A0AAP3UZG7</accession>
<comment type="similarity">
    <text evidence="3">Belongs to the CDP-alcohol phosphatidyltransferase class-I family.</text>
</comment>
<dbReference type="GO" id="GO:0008444">
    <property type="term" value="F:CDP-diacylglycerol-glycerol-3-phosphate 3-phosphatidyltransferase activity"/>
    <property type="evidence" value="ECO:0007669"/>
    <property type="project" value="UniProtKB-EC"/>
</dbReference>
<evidence type="ECO:0000256" key="13">
    <source>
        <dbReference type="ARBA" id="ARBA00048586"/>
    </source>
</evidence>
<dbReference type="AlphaFoldDB" id="A0AAP3UZG7"/>
<dbReference type="EMBL" id="JARGEQ010000040">
    <property type="protein sequence ID" value="MDF1585699.1"/>
    <property type="molecule type" value="Genomic_DNA"/>
</dbReference>
<name>A0AAP3UZG7_9PROT</name>
<dbReference type="PIRSF" id="PIRSF000847">
    <property type="entry name" value="Phos_ph_gly_syn"/>
    <property type="match status" value="1"/>
</dbReference>
<dbReference type="InterPro" id="IPR000462">
    <property type="entry name" value="CDP-OH_P_trans"/>
</dbReference>
<protein>
    <recommendedName>
        <fullName evidence="5">CDP-diacylglycerol--glycerol-3-phosphate 3-phosphatidyltransferase</fullName>
        <ecNumber evidence="4">2.7.8.5</ecNumber>
    </recommendedName>
</protein>
<evidence type="ECO:0000256" key="1">
    <source>
        <dbReference type="ARBA" id="ARBA00004141"/>
    </source>
</evidence>
<dbReference type="Gene3D" id="1.20.120.1760">
    <property type="match status" value="1"/>
</dbReference>
<evidence type="ECO:0000256" key="10">
    <source>
        <dbReference type="ARBA" id="ARBA00023136"/>
    </source>
</evidence>
<evidence type="ECO:0000256" key="3">
    <source>
        <dbReference type="ARBA" id="ARBA00010441"/>
    </source>
</evidence>
<dbReference type="EC" id="2.7.8.5" evidence="4"/>
<proteinExistence type="inferred from homology"/>
<keyword evidence="8 14" id="KW-1133">Transmembrane helix</keyword>
<keyword evidence="6" id="KW-0444">Lipid biosynthesis</keyword>
<comment type="pathway">
    <text evidence="2">Phospholipid metabolism; phosphatidylglycerol biosynthesis; phosphatidylglycerol from CDP-diacylglycerol: step 1/2.</text>
</comment>
<dbReference type="GO" id="GO:0016020">
    <property type="term" value="C:membrane"/>
    <property type="evidence" value="ECO:0007669"/>
    <property type="project" value="UniProtKB-SubCell"/>
</dbReference>
<evidence type="ECO:0000256" key="7">
    <source>
        <dbReference type="ARBA" id="ARBA00022692"/>
    </source>
</evidence>
<evidence type="ECO:0000256" key="12">
    <source>
        <dbReference type="ARBA" id="ARBA00023264"/>
    </source>
</evidence>
<evidence type="ECO:0000256" key="4">
    <source>
        <dbReference type="ARBA" id="ARBA00013170"/>
    </source>
</evidence>
<dbReference type="Pfam" id="PF01066">
    <property type="entry name" value="CDP-OH_P_transf"/>
    <property type="match status" value="1"/>
</dbReference>
<evidence type="ECO:0000256" key="6">
    <source>
        <dbReference type="ARBA" id="ARBA00022516"/>
    </source>
</evidence>
<feature type="transmembrane region" description="Helical" evidence="14">
    <location>
        <begin position="145"/>
        <end position="170"/>
    </location>
</feature>
<keyword evidence="12" id="KW-1208">Phospholipid metabolism</keyword>
<evidence type="ECO:0000313" key="16">
    <source>
        <dbReference type="Proteomes" id="UP001301140"/>
    </source>
</evidence>
<dbReference type="InterPro" id="IPR050324">
    <property type="entry name" value="CDP-alcohol_PTase-I"/>
</dbReference>
<evidence type="ECO:0000256" key="11">
    <source>
        <dbReference type="ARBA" id="ARBA00023209"/>
    </source>
</evidence>
<organism evidence="15 16">
    <name type="scientific">Marinimicrococcus flavescens</name>
    <dbReference type="NCBI Taxonomy" id="3031815"/>
    <lineage>
        <taxon>Bacteria</taxon>
        <taxon>Pseudomonadati</taxon>
        <taxon>Pseudomonadota</taxon>
        <taxon>Alphaproteobacteria</taxon>
        <taxon>Geminicoccales</taxon>
        <taxon>Geminicoccaceae</taxon>
        <taxon>Marinimicrococcus</taxon>
    </lineage>
</organism>
<dbReference type="PANTHER" id="PTHR14269:SF11">
    <property type="entry name" value="CDP-DIACYLGLYCEROL--GLYCEROL-3-PHOSPHATE 3-PHOSPHATIDYLTRANSFERASE"/>
    <property type="match status" value="1"/>
</dbReference>
<evidence type="ECO:0000256" key="8">
    <source>
        <dbReference type="ARBA" id="ARBA00022989"/>
    </source>
</evidence>
<keyword evidence="11" id="KW-0594">Phospholipid biosynthesis</keyword>
<dbReference type="InterPro" id="IPR043130">
    <property type="entry name" value="CDP-OH_PTrfase_TM_dom"/>
</dbReference>
<evidence type="ECO:0000256" key="9">
    <source>
        <dbReference type="ARBA" id="ARBA00023098"/>
    </source>
</evidence>
<feature type="transmembrane region" description="Helical" evidence="14">
    <location>
        <begin position="118"/>
        <end position="139"/>
    </location>
</feature>
<evidence type="ECO:0000256" key="2">
    <source>
        <dbReference type="ARBA" id="ARBA00005042"/>
    </source>
</evidence>
<dbReference type="InterPro" id="IPR004570">
    <property type="entry name" value="Phosphatidylglycerol_P_synth"/>
</dbReference>
<keyword evidence="10 14" id="KW-0472">Membrane</keyword>
<evidence type="ECO:0000256" key="5">
    <source>
        <dbReference type="ARBA" id="ARBA00014944"/>
    </source>
</evidence>
<dbReference type="GO" id="GO:0046474">
    <property type="term" value="P:glycerophospholipid biosynthetic process"/>
    <property type="evidence" value="ECO:0007669"/>
    <property type="project" value="TreeGrafter"/>
</dbReference>
<comment type="catalytic activity">
    <reaction evidence="13">
        <text>a CDP-1,2-diacyl-sn-glycerol + sn-glycerol 3-phosphate = a 1,2-diacyl-sn-glycero-3-phospho-(1'-sn-glycero-3'-phosphate) + CMP + H(+)</text>
        <dbReference type="Rhea" id="RHEA:12593"/>
        <dbReference type="ChEBI" id="CHEBI:15378"/>
        <dbReference type="ChEBI" id="CHEBI:57597"/>
        <dbReference type="ChEBI" id="CHEBI:58332"/>
        <dbReference type="ChEBI" id="CHEBI:60110"/>
        <dbReference type="ChEBI" id="CHEBI:60377"/>
        <dbReference type="EC" id="2.7.8.5"/>
    </reaction>
</comment>
<keyword evidence="16" id="KW-1185">Reference proteome</keyword>
<keyword evidence="9" id="KW-0443">Lipid metabolism</keyword>
<feature type="transmembrane region" description="Helical" evidence="14">
    <location>
        <begin position="60"/>
        <end position="80"/>
    </location>
</feature>
<keyword evidence="7 14" id="KW-0812">Transmembrane</keyword>
<gene>
    <name evidence="15" type="ORF">PZ740_04780</name>
</gene>